<dbReference type="EMBL" id="CP036279">
    <property type="protein sequence ID" value="QDU60839.1"/>
    <property type="molecule type" value="Genomic_DNA"/>
</dbReference>
<keyword evidence="2" id="KW-1185">Reference proteome</keyword>
<protein>
    <submittedName>
        <fullName evidence="1">Uncharacterized protein</fullName>
    </submittedName>
</protein>
<dbReference type="OrthoDB" id="281357at2"/>
<name>A0A518B1H7_9BACT</name>
<proteinExistence type="predicted"/>
<gene>
    <name evidence="1" type="ORF">Pan216_16910</name>
</gene>
<evidence type="ECO:0000313" key="2">
    <source>
        <dbReference type="Proteomes" id="UP000317093"/>
    </source>
</evidence>
<dbReference type="AlphaFoldDB" id="A0A518B1H7"/>
<evidence type="ECO:0000313" key="1">
    <source>
        <dbReference type="EMBL" id="QDU60839.1"/>
    </source>
</evidence>
<reference evidence="1 2" key="1">
    <citation type="submission" date="2019-02" db="EMBL/GenBank/DDBJ databases">
        <title>Deep-cultivation of Planctomycetes and their phenomic and genomic characterization uncovers novel biology.</title>
        <authorList>
            <person name="Wiegand S."/>
            <person name="Jogler M."/>
            <person name="Boedeker C."/>
            <person name="Pinto D."/>
            <person name="Vollmers J."/>
            <person name="Rivas-Marin E."/>
            <person name="Kohn T."/>
            <person name="Peeters S.H."/>
            <person name="Heuer A."/>
            <person name="Rast P."/>
            <person name="Oberbeckmann S."/>
            <person name="Bunk B."/>
            <person name="Jeske O."/>
            <person name="Meyerdierks A."/>
            <person name="Storesund J.E."/>
            <person name="Kallscheuer N."/>
            <person name="Luecker S."/>
            <person name="Lage O.M."/>
            <person name="Pohl T."/>
            <person name="Merkel B.J."/>
            <person name="Hornburger P."/>
            <person name="Mueller R.-W."/>
            <person name="Bruemmer F."/>
            <person name="Labrenz M."/>
            <person name="Spormann A.M."/>
            <person name="Op den Camp H."/>
            <person name="Overmann J."/>
            <person name="Amann R."/>
            <person name="Jetten M.S.M."/>
            <person name="Mascher T."/>
            <person name="Medema M.H."/>
            <person name="Devos D.P."/>
            <person name="Kaster A.-K."/>
            <person name="Ovreas L."/>
            <person name="Rohde M."/>
            <person name="Galperin M.Y."/>
            <person name="Jogler C."/>
        </authorList>
    </citation>
    <scope>NUCLEOTIDE SEQUENCE [LARGE SCALE GENOMIC DNA]</scope>
    <source>
        <strain evidence="1 2">Pan216</strain>
    </source>
</reference>
<organism evidence="1 2">
    <name type="scientific">Kolteria novifilia</name>
    <dbReference type="NCBI Taxonomy" id="2527975"/>
    <lineage>
        <taxon>Bacteria</taxon>
        <taxon>Pseudomonadati</taxon>
        <taxon>Planctomycetota</taxon>
        <taxon>Planctomycetia</taxon>
        <taxon>Kolteriales</taxon>
        <taxon>Kolteriaceae</taxon>
        <taxon>Kolteria</taxon>
    </lineage>
</organism>
<sequence length="85" mass="9836">MADHSPHQKRIIRRYYNNIDGILCQRLSELTTEIYLAEGKKADSLWKRAEKALAKAGLPQQRIEHLLERRDPKLLAQVVKELTAS</sequence>
<accession>A0A518B1H7</accession>
<dbReference type="RefSeq" id="WP_145257301.1">
    <property type="nucleotide sequence ID" value="NZ_CP036279.1"/>
</dbReference>
<dbReference type="Proteomes" id="UP000317093">
    <property type="component" value="Chromosome"/>
</dbReference>
<dbReference type="KEGG" id="knv:Pan216_16910"/>